<comment type="caution">
    <text evidence="2">The sequence shown here is derived from an EMBL/GenBank/DDBJ whole genome shotgun (WGS) entry which is preliminary data.</text>
</comment>
<evidence type="ECO:0000313" key="2">
    <source>
        <dbReference type="EMBL" id="MDT0302873.1"/>
    </source>
</evidence>
<sequence length="70" mass="7654">MTGELLVILGFVLYAGLLAAGRWWMQDEAARPPSQQSLPARSVIAAWDAIAVPLRHGAAAVARVQRRVFR</sequence>
<keyword evidence="3" id="KW-1185">Reference proteome</keyword>
<keyword evidence="1" id="KW-0472">Membrane</keyword>
<accession>A0ABU2KUZ1</accession>
<evidence type="ECO:0000256" key="1">
    <source>
        <dbReference type="SAM" id="Phobius"/>
    </source>
</evidence>
<protein>
    <submittedName>
        <fullName evidence="2">Uncharacterized protein</fullName>
    </submittedName>
</protein>
<keyword evidence="1" id="KW-0812">Transmembrane</keyword>
<gene>
    <name evidence="2" type="ORF">RM446_12190</name>
</gene>
<dbReference type="EMBL" id="JAVREK010000011">
    <property type="protein sequence ID" value="MDT0302873.1"/>
    <property type="molecule type" value="Genomic_DNA"/>
</dbReference>
<keyword evidence="1" id="KW-1133">Transmembrane helix</keyword>
<dbReference type="Proteomes" id="UP001183226">
    <property type="component" value="Unassembled WGS sequence"/>
</dbReference>
<feature type="transmembrane region" description="Helical" evidence="1">
    <location>
        <begin position="6"/>
        <end position="25"/>
    </location>
</feature>
<name>A0ABU2KUZ1_9ACTN</name>
<reference evidence="3" key="1">
    <citation type="submission" date="2023-07" db="EMBL/GenBank/DDBJ databases">
        <title>30 novel species of actinomycetes from the DSMZ collection.</title>
        <authorList>
            <person name="Nouioui I."/>
        </authorList>
    </citation>
    <scope>NUCLEOTIDE SEQUENCE [LARGE SCALE GENOMIC DNA]</scope>
    <source>
        <strain evidence="3">DSM 45055</strain>
    </source>
</reference>
<evidence type="ECO:0000313" key="3">
    <source>
        <dbReference type="Proteomes" id="UP001183226"/>
    </source>
</evidence>
<proteinExistence type="predicted"/>
<dbReference type="RefSeq" id="WP_311545357.1">
    <property type="nucleotide sequence ID" value="NZ_JAVREK010000011.1"/>
</dbReference>
<organism evidence="2 3">
    <name type="scientific">Streptomonospora wellingtoniae</name>
    <dbReference type="NCBI Taxonomy" id="3075544"/>
    <lineage>
        <taxon>Bacteria</taxon>
        <taxon>Bacillati</taxon>
        <taxon>Actinomycetota</taxon>
        <taxon>Actinomycetes</taxon>
        <taxon>Streptosporangiales</taxon>
        <taxon>Nocardiopsidaceae</taxon>
        <taxon>Streptomonospora</taxon>
    </lineage>
</organism>